<gene>
    <name evidence="2" type="ORF">CF394_11235</name>
</gene>
<dbReference type="AlphaFoldDB" id="A0A264W331"/>
<dbReference type="Pfam" id="PF06605">
    <property type="entry name" value="Prophage_tail"/>
    <property type="match status" value="1"/>
</dbReference>
<dbReference type="Proteomes" id="UP000217065">
    <property type="component" value="Unassembled WGS sequence"/>
</dbReference>
<keyword evidence="3" id="KW-1185">Reference proteome</keyword>
<reference evidence="2 3" key="1">
    <citation type="submission" date="2017-07" db="EMBL/GenBank/DDBJ databases">
        <title>Tetzosporium hominis gen.nov. sp.nov.</title>
        <authorList>
            <person name="Tetz G."/>
            <person name="Tetz V."/>
        </authorList>
    </citation>
    <scope>NUCLEOTIDE SEQUENCE [LARGE SCALE GENOMIC DNA]</scope>
    <source>
        <strain evidence="2 3">VT-49</strain>
    </source>
</reference>
<evidence type="ECO:0000313" key="3">
    <source>
        <dbReference type="Proteomes" id="UP000217065"/>
    </source>
</evidence>
<feature type="domain" description="Tail spike" evidence="1">
    <location>
        <begin position="111"/>
        <end position="339"/>
    </location>
</feature>
<dbReference type="InterPro" id="IPR010572">
    <property type="entry name" value="Tail_dom"/>
</dbReference>
<dbReference type="EMBL" id="NOKQ01000230">
    <property type="protein sequence ID" value="OZS77447.1"/>
    <property type="molecule type" value="Genomic_DNA"/>
</dbReference>
<comment type="caution">
    <text evidence="2">The sequence shown here is derived from an EMBL/GenBank/DDBJ whole genome shotgun (WGS) entry which is preliminary data.</text>
</comment>
<proteinExistence type="predicted"/>
<dbReference type="NCBIfam" id="TIGR01665">
    <property type="entry name" value="put_anti_recept"/>
    <property type="match status" value="1"/>
</dbReference>
<accession>A0A264W331</accession>
<dbReference type="OrthoDB" id="2240714at2"/>
<evidence type="ECO:0000259" key="1">
    <source>
        <dbReference type="Pfam" id="PF06605"/>
    </source>
</evidence>
<evidence type="ECO:0000313" key="2">
    <source>
        <dbReference type="EMBL" id="OZS77447.1"/>
    </source>
</evidence>
<organism evidence="2 3">
    <name type="scientific">Tetzosporium hominis</name>
    <dbReference type="NCBI Taxonomy" id="2020506"/>
    <lineage>
        <taxon>Bacteria</taxon>
        <taxon>Bacillati</taxon>
        <taxon>Bacillota</taxon>
        <taxon>Bacilli</taxon>
        <taxon>Bacillales</taxon>
        <taxon>Caryophanaceae</taxon>
        <taxon>Tetzosporium</taxon>
    </lineage>
</organism>
<name>A0A264W331_9BACL</name>
<dbReference type="InterPro" id="IPR007119">
    <property type="entry name" value="Phage_tail_spike_N"/>
</dbReference>
<protein>
    <recommendedName>
        <fullName evidence="1">Tail spike domain-containing protein</fullName>
    </recommendedName>
</protein>
<dbReference type="RefSeq" id="WP_094943748.1">
    <property type="nucleotide sequence ID" value="NZ_NOKQ01000230.1"/>
</dbReference>
<sequence length="694" mass="77695">MSIIYLINPNTDRIVGHLNNRGKKIFTGGIHIHDLETGENTFTFETPSKLKEAALFDNIMRLAIPKEEGGLMEFVTYRTRTKGAWREVIALASYVDIESQAIIPPGTYSGTCEDLLTIGLAGVDYSVGTVEPSDIRELILDESVRPYTFIMKVKELFDREFDATIEFSGPRVKARYLNAYTKLGRNNKKEIVRGKDLLSIERIENKERIVTALQVEGPQREDGTRLTVFVSDDEAFQRWSVKGEHRIDIYRPETDDQNITAARLTSLGKRRLKQLIDAINEYTIESADIGQLFPHEQLWIGDNCRIIDKEYSPPLYADARAKRIERSIIDKKEKKIKFGEVVTYKESDVLKKFRQLSEIYQTRFIRQPTAPPVRARTIWIKSSTEVGGAEVAHIASGNQWIPVTPTNVVELDKNYNGWYFDAEEGLVVYRDDNLVRIVLDSTSGIKIQRRTLVTDTWKDAFGVDSAGNMILVGELFTPSIEKGFGGAWYGDEGWYVFGDGSSPVTYADNRGMHISNHTMSGSSVDYALEGMWHYVAEYMGGPPVRSLLYGENGIRLFDENSPLPAKEVLSGLLFNDRKIQVIGSFETQAIQSLTLMSGWLNFSSTSEPWQRAGFYKDLSGVVHLTGLIKDGTTANGTVLGTLPVGYRPAKQEVFTVATSSGTARIDVYPNGQIIGARDLNATFTSLSGPSFKAA</sequence>